<accession>A0AAU7XL91</accession>
<reference evidence="1" key="1">
    <citation type="submission" date="2024-02" db="EMBL/GenBank/DDBJ databases">
        <title>Complete genome sequence of Vreelandella sp. SM1641, a marine exopolysaccharide-producing bacterium isolated from deep-sea hydrothermal sediment of the southwest Indian Ocean.</title>
        <authorList>
            <person name="Zhu H."/>
            <person name="Sun M."/>
        </authorList>
    </citation>
    <scope>NUCLEOTIDE SEQUENCE</scope>
    <source>
        <strain evidence="1">SM1641</strain>
    </source>
</reference>
<organism evidence="1">
    <name type="scientific">Vreelandella sp. SM1641</name>
    <dbReference type="NCBI Taxonomy" id="3126101"/>
    <lineage>
        <taxon>Bacteria</taxon>
        <taxon>Pseudomonadati</taxon>
        <taxon>Pseudomonadota</taxon>
        <taxon>Gammaproteobacteria</taxon>
        <taxon>Oceanospirillales</taxon>
        <taxon>Halomonadaceae</taxon>
        <taxon>Vreelandella</taxon>
    </lineage>
</organism>
<sequence>MVVMVSTLCDFVARTRQDQKSALVESAVPEFAVEAFDERILRRFARLVDGRRHLSQASSKYRLAGQLRLVIADNRS</sequence>
<gene>
    <name evidence="1" type="ORF">V8F66_18740</name>
</gene>
<proteinExistence type="predicted"/>
<dbReference type="EMBL" id="CP158484">
    <property type="protein sequence ID" value="XBY58303.1"/>
    <property type="molecule type" value="Genomic_DNA"/>
</dbReference>
<evidence type="ECO:0000313" key="1">
    <source>
        <dbReference type="EMBL" id="XBY58303.1"/>
    </source>
</evidence>
<name>A0AAU7XL91_9GAMM</name>
<protein>
    <submittedName>
        <fullName evidence="1">Uncharacterized protein</fullName>
    </submittedName>
</protein>
<dbReference type="AlphaFoldDB" id="A0AAU7XL91"/>
<dbReference type="KEGG" id="vrs:V8F66_18740"/>